<proteinExistence type="predicted"/>
<name>A0A926DVG8_9FIRM</name>
<dbReference type="EMBL" id="JACRST010000003">
    <property type="protein sequence ID" value="MBC8546098.1"/>
    <property type="molecule type" value="Genomic_DNA"/>
</dbReference>
<dbReference type="Proteomes" id="UP000653127">
    <property type="component" value="Unassembled WGS sequence"/>
</dbReference>
<sequence length="62" mass="7267">MNVKHWLENIVKARGPISPKDVYAEGKKVGITRKEIKAARCWHGKYVNTEICGDRTLWRWMP</sequence>
<gene>
    <name evidence="1" type="ORF">H8711_04005</name>
</gene>
<reference evidence="1" key="1">
    <citation type="submission" date="2020-08" db="EMBL/GenBank/DDBJ databases">
        <title>Genome public.</title>
        <authorList>
            <person name="Liu C."/>
            <person name="Sun Q."/>
        </authorList>
    </citation>
    <scope>NUCLEOTIDE SEQUENCE</scope>
    <source>
        <strain evidence="1">NSJ-31</strain>
    </source>
</reference>
<accession>A0A926DVG8</accession>
<comment type="caution">
    <text evidence="1">The sequence shown here is derived from an EMBL/GenBank/DDBJ whole genome shotgun (WGS) entry which is preliminary data.</text>
</comment>
<evidence type="ECO:0000313" key="2">
    <source>
        <dbReference type="Proteomes" id="UP000653127"/>
    </source>
</evidence>
<protein>
    <submittedName>
        <fullName evidence="1">Uncharacterized protein</fullName>
    </submittedName>
</protein>
<dbReference type="AlphaFoldDB" id="A0A926DVG8"/>
<dbReference type="RefSeq" id="WP_249282246.1">
    <property type="nucleotide sequence ID" value="NZ_JACRST010000003.1"/>
</dbReference>
<evidence type="ECO:0000313" key="1">
    <source>
        <dbReference type="EMBL" id="MBC8546098.1"/>
    </source>
</evidence>
<keyword evidence="2" id="KW-1185">Reference proteome</keyword>
<organism evidence="1 2">
    <name type="scientific">Ligaoa zhengdingensis</name>
    <dbReference type="NCBI Taxonomy" id="2763658"/>
    <lineage>
        <taxon>Bacteria</taxon>
        <taxon>Bacillati</taxon>
        <taxon>Bacillota</taxon>
        <taxon>Clostridia</taxon>
        <taxon>Eubacteriales</taxon>
        <taxon>Oscillospiraceae</taxon>
        <taxon>Ligaoa</taxon>
    </lineage>
</organism>